<sequence>MKNPQDIRHALVAALPLTTAHYGENPDRRFMYVPPAHTKALRLESNLVVGARGVGKSFWTAALRAEPLRRLLAQTVRDLERTTVHVGFAVTPHIEAFPDSDVFALFMSQGTPPYTLWRAVIARWLATLTTEFVPSESWAATVAWVQHNPEALARLVQHANQQLTAEQRHGLIVFDALDRTSAEWQTMDSIVRELLRVVLWLKSYPRLHAKVFLREDQFDRTVTAFPDASKLLATKTELTWAPHDLHGLLWQMLCNAPDGYGTLLRSIYAAAIGTPPREEDGVWQLAEQAKRDSAKQRALFAALAGSWMGKDRRRGVPYVWSVSHLADGRGRTSPRSFLEAIRAAAEDTTERYPDHTYALHYESIKRGVQSASQIRVSELAEDYPWVKTLMAPLYGLTVPCSFEMIEARWLEHFPQGPGAAACNRLPPQHAELGWAGVRDDVTRLGIFEMMHDGRINMPDLYRVGFGLARRGGVKPLGN</sequence>
<organism evidence="1 2">
    <name type="scientific">Candidatus Viridilinea mediisalina</name>
    <dbReference type="NCBI Taxonomy" id="2024553"/>
    <lineage>
        <taxon>Bacteria</taxon>
        <taxon>Bacillati</taxon>
        <taxon>Chloroflexota</taxon>
        <taxon>Chloroflexia</taxon>
        <taxon>Chloroflexales</taxon>
        <taxon>Chloroflexineae</taxon>
        <taxon>Oscillochloridaceae</taxon>
        <taxon>Candidatus Viridilinea</taxon>
    </lineage>
</organism>
<dbReference type="AlphaFoldDB" id="A0A2A6RHM0"/>
<comment type="caution">
    <text evidence="1">The sequence shown here is derived from an EMBL/GenBank/DDBJ whole genome shotgun (WGS) entry which is preliminary data.</text>
</comment>
<name>A0A2A6RHM0_9CHLR</name>
<gene>
    <name evidence="1" type="ORF">CJ255_13605</name>
</gene>
<accession>A0A2A6RHM0</accession>
<dbReference type="OrthoDB" id="580767at2"/>
<protein>
    <submittedName>
        <fullName evidence="1">Uncharacterized protein</fullName>
    </submittedName>
</protein>
<proteinExistence type="predicted"/>
<dbReference type="Proteomes" id="UP000220527">
    <property type="component" value="Unassembled WGS sequence"/>
</dbReference>
<dbReference type="EMBL" id="NQWI01000064">
    <property type="protein sequence ID" value="PDW02512.1"/>
    <property type="molecule type" value="Genomic_DNA"/>
</dbReference>
<reference evidence="2" key="1">
    <citation type="submission" date="2017-08" db="EMBL/GenBank/DDBJ databases">
        <authorList>
            <person name="Grouzdev D.S."/>
            <person name="Gaisin V.A."/>
            <person name="Rysina M.S."/>
            <person name="Gorlenko V.M."/>
        </authorList>
    </citation>
    <scope>NUCLEOTIDE SEQUENCE [LARGE SCALE GENOMIC DNA]</scope>
    <source>
        <strain evidence="2">Kir15-3F</strain>
    </source>
</reference>
<evidence type="ECO:0000313" key="2">
    <source>
        <dbReference type="Proteomes" id="UP000220527"/>
    </source>
</evidence>
<dbReference type="RefSeq" id="WP_097644652.1">
    <property type="nucleotide sequence ID" value="NZ_NQWI01000064.1"/>
</dbReference>
<evidence type="ECO:0000313" key="1">
    <source>
        <dbReference type="EMBL" id="PDW02512.1"/>
    </source>
</evidence>
<keyword evidence="2" id="KW-1185">Reference proteome</keyword>